<dbReference type="AlphaFoldDB" id="A0A7S2RHT4"/>
<evidence type="ECO:0000313" key="2">
    <source>
        <dbReference type="EMBL" id="CAD9671528.1"/>
    </source>
</evidence>
<reference evidence="2" key="1">
    <citation type="submission" date="2021-01" db="EMBL/GenBank/DDBJ databases">
        <authorList>
            <person name="Corre E."/>
            <person name="Pelletier E."/>
            <person name="Niang G."/>
            <person name="Scheremetjew M."/>
            <person name="Finn R."/>
            <person name="Kale V."/>
            <person name="Holt S."/>
            <person name="Cochrane G."/>
            <person name="Meng A."/>
            <person name="Brown T."/>
            <person name="Cohen L."/>
        </authorList>
    </citation>
    <scope>NUCLEOTIDE SEQUENCE</scope>
    <source>
        <strain evidence="2">CCMP1452</strain>
    </source>
</reference>
<proteinExistence type="predicted"/>
<feature type="region of interest" description="Disordered" evidence="1">
    <location>
        <begin position="1"/>
        <end position="66"/>
    </location>
</feature>
<sequence>MTKEETTSTDETHSQNKDPNLHKLSSDSKRPLNDEGETTASGSCDSNKRMRTSEDEREVEEVVDIPSSLNLTNGAQIQVQWDIHDDAKGSSYVKWWKATLLPHQEGRLYKLLDDNDATMVPIRTLQYEAFPEGGFDETSNEDVCFLTQHSLLNMSSMARAYWRLEEEKDWEPPAEEDVDGFEDDEVSVGSNANATTRETALTNVIDAVLERALVQSKTLEKMSKLGASQRCFMADKITQAKVQLVQTLMKQLEGNDDSFENVITPNHIKMCMEQLGRDMNM</sequence>
<organism evidence="2">
    <name type="scientific">Eucampia antarctica</name>
    <dbReference type="NCBI Taxonomy" id="49252"/>
    <lineage>
        <taxon>Eukaryota</taxon>
        <taxon>Sar</taxon>
        <taxon>Stramenopiles</taxon>
        <taxon>Ochrophyta</taxon>
        <taxon>Bacillariophyta</taxon>
        <taxon>Mediophyceae</taxon>
        <taxon>Biddulphiophycidae</taxon>
        <taxon>Hemiaulales</taxon>
        <taxon>Hemiaulaceae</taxon>
        <taxon>Eucampia</taxon>
    </lineage>
</organism>
<feature type="compositionally biased region" description="Basic and acidic residues" evidence="1">
    <location>
        <begin position="1"/>
        <end position="33"/>
    </location>
</feature>
<dbReference type="EMBL" id="HBHI01013812">
    <property type="protein sequence ID" value="CAD9671528.1"/>
    <property type="molecule type" value="Transcribed_RNA"/>
</dbReference>
<gene>
    <name evidence="2" type="ORF">EANT1437_LOCUS7078</name>
</gene>
<evidence type="ECO:0000256" key="1">
    <source>
        <dbReference type="SAM" id="MobiDB-lite"/>
    </source>
</evidence>
<protein>
    <submittedName>
        <fullName evidence="2">Uncharacterized protein</fullName>
    </submittedName>
</protein>
<accession>A0A7S2RHT4</accession>
<name>A0A7S2RHT4_9STRA</name>